<sequence length="306" mass="34659">MKLNFQEKVGHIDRDEVIPLRVEQIESKITPDPVYPLAHAIDVARILEEHDGGFIDMINRFFDLRDDEVGRKMPHGRGLVFARRIGAVNECIAETSAILGKIGKPFPPRDKVHIDVGCGMGFGMAASSKSSFGQNVIGIDLAPHYLVMAKRLLAEQGVEGARLVCGDVCDGWPIELDDHNVGFISMEGVLEHIKRLPEFFANVRKLRSFPSAIYLTVPYRWTFQPEPHFNVRGVGLMPRSLQDRYVAWRLGEKEIDHVEQYSVNSLRRMLASHVEDRTHITLNSTELLKAHYLKCVIYIESAADFR</sequence>
<evidence type="ECO:0000313" key="2">
    <source>
        <dbReference type="EMBL" id="NVI42910.1"/>
    </source>
</evidence>
<dbReference type="InterPro" id="IPR029063">
    <property type="entry name" value="SAM-dependent_MTases_sf"/>
</dbReference>
<accession>A0A973VWZ6</accession>
<name>A0A973VWZ6_9BRAD</name>
<keyword evidence="2" id="KW-0489">Methyltransferase</keyword>
<dbReference type="GO" id="GO:0008757">
    <property type="term" value="F:S-adenosylmethionine-dependent methyltransferase activity"/>
    <property type="evidence" value="ECO:0007669"/>
    <property type="project" value="InterPro"/>
</dbReference>
<feature type="domain" description="Methyltransferase type 11" evidence="1">
    <location>
        <begin position="115"/>
        <end position="205"/>
    </location>
</feature>
<dbReference type="EMBL" id="JAAOLE020000001">
    <property type="protein sequence ID" value="NVI42910.1"/>
    <property type="molecule type" value="Genomic_DNA"/>
</dbReference>
<reference evidence="2" key="1">
    <citation type="submission" date="2020-06" db="EMBL/GenBank/DDBJ databases">
        <title>Whole Genome Sequence of Bradyrhizobium sp. Strain 1S1.</title>
        <authorList>
            <person name="Bromfield E.S.P."/>
            <person name="Cloutier S."/>
        </authorList>
    </citation>
    <scope>NUCLEOTIDE SEQUENCE [LARGE SCALE GENOMIC DNA]</scope>
    <source>
        <strain evidence="2">1S1</strain>
    </source>
</reference>
<dbReference type="Gene3D" id="3.40.50.150">
    <property type="entry name" value="Vaccinia Virus protein VP39"/>
    <property type="match status" value="1"/>
</dbReference>
<dbReference type="GO" id="GO:0032259">
    <property type="term" value="P:methylation"/>
    <property type="evidence" value="ECO:0007669"/>
    <property type="project" value="UniProtKB-KW"/>
</dbReference>
<protein>
    <submittedName>
        <fullName evidence="2">Class I SAM-dependent methyltransferase</fullName>
    </submittedName>
</protein>
<dbReference type="InterPro" id="IPR013216">
    <property type="entry name" value="Methyltransf_11"/>
</dbReference>
<keyword evidence="2" id="KW-0808">Transferase</keyword>
<gene>
    <name evidence="2" type="ORF">HAP48_007460</name>
</gene>
<organism evidence="2">
    <name type="scientific">Bradyrhizobium septentrionale</name>
    <dbReference type="NCBI Taxonomy" id="1404411"/>
    <lineage>
        <taxon>Bacteria</taxon>
        <taxon>Pseudomonadati</taxon>
        <taxon>Pseudomonadota</taxon>
        <taxon>Alphaproteobacteria</taxon>
        <taxon>Hyphomicrobiales</taxon>
        <taxon>Nitrobacteraceae</taxon>
        <taxon>Bradyrhizobium</taxon>
    </lineage>
</organism>
<proteinExistence type="predicted"/>
<dbReference type="AlphaFoldDB" id="A0A973VWZ6"/>
<comment type="caution">
    <text evidence="2">The sequence shown here is derived from an EMBL/GenBank/DDBJ whole genome shotgun (WGS) entry which is preliminary data.</text>
</comment>
<dbReference type="Pfam" id="PF08241">
    <property type="entry name" value="Methyltransf_11"/>
    <property type="match status" value="1"/>
</dbReference>
<dbReference type="CDD" id="cd02440">
    <property type="entry name" value="AdoMet_MTases"/>
    <property type="match status" value="1"/>
</dbReference>
<evidence type="ECO:0000259" key="1">
    <source>
        <dbReference type="Pfam" id="PF08241"/>
    </source>
</evidence>
<dbReference type="RefSeq" id="WP_166209504.1">
    <property type="nucleotide sequence ID" value="NZ_CP088285.1"/>
</dbReference>
<dbReference type="SUPFAM" id="SSF53335">
    <property type="entry name" value="S-adenosyl-L-methionine-dependent methyltransferases"/>
    <property type="match status" value="1"/>
</dbReference>